<dbReference type="Proteomes" id="UP000317648">
    <property type="component" value="Chromosome"/>
</dbReference>
<name>A0A518DNS2_9BACT</name>
<accession>A0A518DNS2</accession>
<keyword evidence="2" id="KW-1185">Reference proteome</keyword>
<proteinExistence type="predicted"/>
<sequence length="334" mass="37845">MEQRRNPGDQQTLFAMREPVSPQALALRLRRLFFPVLAEFRLGCPLDLLPQFMHARELIELAAMLATRAETFVEFGEPPAAAAVEGYWSASKCRLDRWYRAMKLYNSQRQAGDNSTQAWRRLRPVLEEVLASEMLTRVWTAVASAHDHLHQSRELEPIARSVLIGHLEARHRALNLMVYGKGFDVAEAVELNRIRRRAERWTDLLLARLADQADVHDLAFDMERTSEFGRDLREEPHPGRSWNLMLASLRAGFRVGLSPGSPNADLNEQIASSLISCWGPELFDDTGVAKSLWMMRVAKTTSDAEGLIDELIAIDDAVPAPHVRFNNRRGAGRE</sequence>
<dbReference type="KEGG" id="lcre:Pla8534_12330"/>
<dbReference type="AlphaFoldDB" id="A0A518DNS2"/>
<reference evidence="1 2" key="1">
    <citation type="submission" date="2019-02" db="EMBL/GenBank/DDBJ databases">
        <title>Deep-cultivation of Planctomycetes and their phenomic and genomic characterization uncovers novel biology.</title>
        <authorList>
            <person name="Wiegand S."/>
            <person name="Jogler M."/>
            <person name="Boedeker C."/>
            <person name="Pinto D."/>
            <person name="Vollmers J."/>
            <person name="Rivas-Marin E."/>
            <person name="Kohn T."/>
            <person name="Peeters S.H."/>
            <person name="Heuer A."/>
            <person name="Rast P."/>
            <person name="Oberbeckmann S."/>
            <person name="Bunk B."/>
            <person name="Jeske O."/>
            <person name="Meyerdierks A."/>
            <person name="Storesund J.E."/>
            <person name="Kallscheuer N."/>
            <person name="Luecker S."/>
            <person name="Lage O.M."/>
            <person name="Pohl T."/>
            <person name="Merkel B.J."/>
            <person name="Hornburger P."/>
            <person name="Mueller R.-W."/>
            <person name="Bruemmer F."/>
            <person name="Labrenz M."/>
            <person name="Spormann A.M."/>
            <person name="Op den Camp H."/>
            <person name="Overmann J."/>
            <person name="Amann R."/>
            <person name="Jetten M.S.M."/>
            <person name="Mascher T."/>
            <person name="Medema M.H."/>
            <person name="Devos D.P."/>
            <person name="Kaster A.-K."/>
            <person name="Ovreas L."/>
            <person name="Rohde M."/>
            <person name="Galperin M.Y."/>
            <person name="Jogler C."/>
        </authorList>
    </citation>
    <scope>NUCLEOTIDE SEQUENCE [LARGE SCALE GENOMIC DNA]</scope>
    <source>
        <strain evidence="1 2">Pla85_3_4</strain>
    </source>
</reference>
<organism evidence="1 2">
    <name type="scientific">Lignipirellula cremea</name>
    <dbReference type="NCBI Taxonomy" id="2528010"/>
    <lineage>
        <taxon>Bacteria</taxon>
        <taxon>Pseudomonadati</taxon>
        <taxon>Planctomycetota</taxon>
        <taxon>Planctomycetia</taxon>
        <taxon>Pirellulales</taxon>
        <taxon>Pirellulaceae</taxon>
        <taxon>Lignipirellula</taxon>
    </lineage>
</organism>
<protein>
    <submittedName>
        <fullName evidence="1">Uncharacterized protein</fullName>
    </submittedName>
</protein>
<evidence type="ECO:0000313" key="1">
    <source>
        <dbReference type="EMBL" id="QDU93453.1"/>
    </source>
</evidence>
<dbReference type="EMBL" id="CP036433">
    <property type="protein sequence ID" value="QDU93453.1"/>
    <property type="molecule type" value="Genomic_DNA"/>
</dbReference>
<gene>
    <name evidence="1" type="ORF">Pla8534_12330</name>
</gene>
<evidence type="ECO:0000313" key="2">
    <source>
        <dbReference type="Proteomes" id="UP000317648"/>
    </source>
</evidence>